<gene>
    <name evidence="1" type="ORF">NCTC11544_03738</name>
</gene>
<dbReference type="Gene3D" id="1.10.150.530">
    <property type="match status" value="1"/>
</dbReference>
<proteinExistence type="predicted"/>
<accession>A0A380A7X5</accession>
<dbReference type="AlphaFoldDB" id="A0A380A7X5"/>
<evidence type="ECO:0000313" key="1">
    <source>
        <dbReference type="EMBL" id="SUI76022.1"/>
    </source>
</evidence>
<evidence type="ECO:0000313" key="2">
    <source>
        <dbReference type="Proteomes" id="UP000255529"/>
    </source>
</evidence>
<reference evidence="1 2" key="1">
    <citation type="submission" date="2018-06" db="EMBL/GenBank/DDBJ databases">
        <authorList>
            <consortium name="Pathogen Informatics"/>
            <person name="Doyle S."/>
        </authorList>
    </citation>
    <scope>NUCLEOTIDE SEQUENCE [LARGE SCALE GENOMIC DNA]</scope>
    <source>
        <strain evidence="1 2">NCTC11544</strain>
    </source>
</reference>
<dbReference type="EMBL" id="UGYN01000002">
    <property type="protein sequence ID" value="SUI76022.1"/>
    <property type="molecule type" value="Genomic_DNA"/>
</dbReference>
<name>A0A380A7X5_9GAMM</name>
<dbReference type="Proteomes" id="UP000255529">
    <property type="component" value="Unassembled WGS sequence"/>
</dbReference>
<sequence length="68" mass="7712">MLEPITSEHIVSENNSLTTQSVNAEQPAVAKINLLDLNRQQLREFFRQNGRETLPCRSGHEVDVPLLL</sequence>
<protein>
    <submittedName>
        <fullName evidence="1">Uncharacterized protein</fullName>
    </submittedName>
</protein>
<organism evidence="1 2">
    <name type="scientific">Serratia quinivorans</name>
    <dbReference type="NCBI Taxonomy" id="137545"/>
    <lineage>
        <taxon>Bacteria</taxon>
        <taxon>Pseudomonadati</taxon>
        <taxon>Pseudomonadota</taxon>
        <taxon>Gammaproteobacteria</taxon>
        <taxon>Enterobacterales</taxon>
        <taxon>Yersiniaceae</taxon>
        <taxon>Serratia</taxon>
    </lineage>
</organism>